<evidence type="ECO:0000313" key="2">
    <source>
        <dbReference type="Proteomes" id="UP000494363"/>
    </source>
</evidence>
<dbReference type="Proteomes" id="UP000494363">
    <property type="component" value="Unassembled WGS sequence"/>
</dbReference>
<dbReference type="AlphaFoldDB" id="A0A6J5FAU9"/>
<name>A0A6J5FAU9_9BURK</name>
<keyword evidence="2" id="KW-1185">Reference proteome</keyword>
<protein>
    <submittedName>
        <fullName evidence="1">Uncharacterized protein</fullName>
    </submittedName>
</protein>
<gene>
    <name evidence="1" type="ORF">LMG29542_08313</name>
</gene>
<organism evidence="1 2">
    <name type="scientific">Paraburkholderia humisilvae</name>
    <dbReference type="NCBI Taxonomy" id="627669"/>
    <lineage>
        <taxon>Bacteria</taxon>
        <taxon>Pseudomonadati</taxon>
        <taxon>Pseudomonadota</taxon>
        <taxon>Betaproteobacteria</taxon>
        <taxon>Burkholderiales</taxon>
        <taxon>Burkholderiaceae</taxon>
        <taxon>Paraburkholderia</taxon>
    </lineage>
</organism>
<evidence type="ECO:0000313" key="1">
    <source>
        <dbReference type="EMBL" id="CAB3774931.1"/>
    </source>
</evidence>
<dbReference type="EMBL" id="CADIKH010000206">
    <property type="protein sequence ID" value="CAB3774931.1"/>
    <property type="molecule type" value="Genomic_DNA"/>
</dbReference>
<sequence length="111" mass="12567">MFDHVDLEEARWRIAPVGKGMHRNAAPDGRAHPRAPFALPIDVRTRIGQHAIDGRRADLKEFGLDDRIQVEMAVPLHGINQLRDQRLQSLAANPVGCVPQHRQRLAYRLVV</sequence>
<proteinExistence type="predicted"/>
<reference evidence="1 2" key="1">
    <citation type="submission" date="2020-04" db="EMBL/GenBank/DDBJ databases">
        <authorList>
            <person name="De Canck E."/>
        </authorList>
    </citation>
    <scope>NUCLEOTIDE SEQUENCE [LARGE SCALE GENOMIC DNA]</scope>
    <source>
        <strain evidence="1 2">LMG 29542</strain>
    </source>
</reference>
<accession>A0A6J5FAU9</accession>